<sequence length="1612" mass="181802">MLKSLLLELVNDSVNIISAKKGKHNHWSQDPVHLAVLRKILARLMTVKGVSTSLHCETLPLPMPFLRTDSAPLRMIIKGDVKAWTMKTIEDLRTFTDSQLKAKVYSEEWVIAIFGSSPKDRDYWEIDKARGRATRHHPQPRVAMFTPREDEGPLSIEELEATRTTVAIPFDSPGPKVVIKDEWTSRESSRAALEQGRWTGTTEFTIRVVDDDPEPPEDPVARAADSRQDELDAEETQEEAEHAEQAGAEDGGVLDPPRRTNFDFRRVLVRLPRLARSDPDQAKRLILGLHERFWHANASDLQSLLSRAGMPSEVLKMVPETIASCGICRRYSRLKSKPVVKTSHPGSFNVEVQADYFQLWDQWFMILIDVATRYKTIIKVPGRDLQAALHAILQHWLRYFGPMRKLISDQESCLMSHEAAAELERLNIQRAPAGTTRGRAQGEHTTTGLVEKHVDLAKICMLKLRAEAERQGLDCDLGDIAAEASFAQNATINIGGYSPHMMVTGTLPMPYYDIDAPGIQAFTGADQVNPTVYERALRLRQLALTAAAQSIAEDRIARAGHTRPQRLPIENMQPGVTEIEFHREDADGLGWRGPGLLLKLQDNGSAIVEYQGRPYLIPMRNLRIFRGTYYNDFHGNVQDRKRQEFDSWVALRRLMESVEACVPFRIDTYGHLKNNRDKWVKLPRSLGEAQQKAIFNDIVSAAQFLTAKPCHGIRVGVGLKKMVTPARTTGTLIAWRKNTVQMSIIDNPSGNDMSTVAFRVAGREEMCYIYFYSYVSDFVQPPSETWSPKGVPMEESPFVRHDPQERRMPDGASNDDGKMEVDPADNKREGPESRTVVIGPETKRQRTSFTTPPSEHMSQTFLMMHQRQHIIDIAQDDPPDIIDYDPSVSTATTAGIFHMRSPGWFADLNVGNIFRVDATTDNIDESQVAPIWPLVDEADEKEVGQFVNESAFRAVRRDSLGKDCAIIDAIWVRKWKKMPNGRMVKSRLCARGCHDPWKHELSSRSSTATRLSQRMILTSASNSRTKFLESWDIAGAFLKGLTYESLWRELKELGMQCVERMIAIVPPRNVWRHLRKLSKKFQIPDEDIPAYVLLCLKPVYGLSEAPLAWQLYLHKYLKQLGGVRSHFDECYWFWPHAQPGRWPRSSLSTHVDDLAVEGARTWLDETFQKMLAKFGKLSRQTLPFSHCECRYSKIADGIKVDQSEYVSMLQLIPIVKGDPDDRDLLPAELTSLRSAIGGLMWTGLTRPDLLAELSTLQSVMNKAKVKHLKDANELVLRAQRDKEAAILYRDLECSSYRIVCIHDASAASSTKNYAQEGVIVVLMADYLDVKENHVIASDEFARARLSGKAQLLHMQSNKAKRVSYSTSHGETLAAINGLECATLVSTRLAEITYGGKAPTIQQLLATQERGCVYFPVDMHTDARDFWELSTGAKALPQDKSQRLYILAHREARSTGRIRWVILTPTECMTADALTKPMVSDCLMEWLTTGVIKFWNTGHPLEMKRLPPAAQVSEDDLLAGDTVLQEKDAWFIAIPALATSSKLFYVLVASSLMSTARAQPSLPQPQDFGWHDLFLVILVMLISATSAAFMKSWVERDIGHRFIIPIASSRTLP</sequence>
<dbReference type="InterPro" id="IPR012337">
    <property type="entry name" value="RNaseH-like_sf"/>
</dbReference>
<organism evidence="4 5">
    <name type="scientific">Symbiodinium natans</name>
    <dbReference type="NCBI Taxonomy" id="878477"/>
    <lineage>
        <taxon>Eukaryota</taxon>
        <taxon>Sar</taxon>
        <taxon>Alveolata</taxon>
        <taxon>Dinophyceae</taxon>
        <taxon>Suessiales</taxon>
        <taxon>Symbiodiniaceae</taxon>
        <taxon>Symbiodinium</taxon>
    </lineage>
</organism>
<dbReference type="Proteomes" id="UP000604046">
    <property type="component" value="Unassembled WGS sequence"/>
</dbReference>
<accession>A0A812MLH5</accession>
<comment type="caution">
    <text evidence="4">The sequence shown here is derived from an EMBL/GenBank/DDBJ whole genome shotgun (WGS) entry which is preliminary data.</text>
</comment>
<evidence type="ECO:0000259" key="3">
    <source>
        <dbReference type="PROSITE" id="PS50994"/>
    </source>
</evidence>
<feature type="region of interest" description="Disordered" evidence="1">
    <location>
        <begin position="202"/>
        <end position="258"/>
    </location>
</feature>
<evidence type="ECO:0000256" key="2">
    <source>
        <dbReference type="SAM" id="Phobius"/>
    </source>
</evidence>
<protein>
    <submittedName>
        <fullName evidence="4">RE1 protein</fullName>
    </submittedName>
</protein>
<keyword evidence="2" id="KW-0812">Transmembrane</keyword>
<keyword evidence="5" id="KW-1185">Reference proteome</keyword>
<feature type="region of interest" description="Disordered" evidence="1">
    <location>
        <begin position="785"/>
        <end position="855"/>
    </location>
</feature>
<dbReference type="GO" id="GO:0003676">
    <property type="term" value="F:nucleic acid binding"/>
    <property type="evidence" value="ECO:0007669"/>
    <property type="project" value="InterPro"/>
</dbReference>
<dbReference type="InterPro" id="IPR036397">
    <property type="entry name" value="RNaseH_sf"/>
</dbReference>
<dbReference type="PROSITE" id="PS50994">
    <property type="entry name" value="INTEGRASE"/>
    <property type="match status" value="1"/>
</dbReference>
<feature type="compositionally biased region" description="Basic and acidic residues" evidence="1">
    <location>
        <begin position="797"/>
        <end position="832"/>
    </location>
</feature>
<dbReference type="SUPFAM" id="SSF53098">
    <property type="entry name" value="Ribonuclease H-like"/>
    <property type="match status" value="1"/>
</dbReference>
<evidence type="ECO:0000313" key="4">
    <source>
        <dbReference type="EMBL" id="CAE7272753.1"/>
    </source>
</evidence>
<dbReference type="Gene3D" id="3.30.420.10">
    <property type="entry name" value="Ribonuclease H-like superfamily/Ribonuclease H"/>
    <property type="match status" value="1"/>
</dbReference>
<name>A0A812MLH5_9DINO</name>
<evidence type="ECO:0000256" key="1">
    <source>
        <dbReference type="SAM" id="MobiDB-lite"/>
    </source>
</evidence>
<dbReference type="EMBL" id="CAJNDS010001691">
    <property type="protein sequence ID" value="CAE7272753.1"/>
    <property type="molecule type" value="Genomic_DNA"/>
</dbReference>
<gene>
    <name evidence="4" type="primary">RE1</name>
    <name evidence="4" type="ORF">SNAT2548_LOCUS14471</name>
</gene>
<dbReference type="InterPro" id="IPR001584">
    <property type="entry name" value="Integrase_cat-core"/>
</dbReference>
<feature type="domain" description="Integrase catalytic" evidence="3">
    <location>
        <begin position="341"/>
        <end position="507"/>
    </location>
</feature>
<feature type="transmembrane region" description="Helical" evidence="2">
    <location>
        <begin position="1572"/>
        <end position="1589"/>
    </location>
</feature>
<dbReference type="OrthoDB" id="413122at2759"/>
<evidence type="ECO:0000313" key="5">
    <source>
        <dbReference type="Proteomes" id="UP000604046"/>
    </source>
</evidence>
<keyword evidence="2" id="KW-0472">Membrane</keyword>
<dbReference type="GO" id="GO:0015074">
    <property type="term" value="P:DNA integration"/>
    <property type="evidence" value="ECO:0007669"/>
    <property type="project" value="InterPro"/>
</dbReference>
<reference evidence="4" key="1">
    <citation type="submission" date="2021-02" db="EMBL/GenBank/DDBJ databases">
        <authorList>
            <person name="Dougan E. K."/>
            <person name="Rhodes N."/>
            <person name="Thang M."/>
            <person name="Chan C."/>
        </authorList>
    </citation>
    <scope>NUCLEOTIDE SEQUENCE</scope>
</reference>
<keyword evidence="2" id="KW-1133">Transmembrane helix</keyword>
<proteinExistence type="predicted"/>